<keyword evidence="3 6" id="KW-0812">Transmembrane</keyword>
<dbReference type="RefSeq" id="WP_205171547.1">
    <property type="nucleotide sequence ID" value="NZ_JAFBDZ010000002.1"/>
</dbReference>
<accession>A0ABS2NCA3</accession>
<protein>
    <submittedName>
        <fullName evidence="7">Threonine/homoserine/homoserine lactone efflux protein</fullName>
    </submittedName>
</protein>
<keyword evidence="5 6" id="KW-0472">Membrane</keyword>
<dbReference type="Proteomes" id="UP001646157">
    <property type="component" value="Unassembled WGS sequence"/>
</dbReference>
<keyword evidence="2" id="KW-1003">Cell membrane</keyword>
<evidence type="ECO:0000256" key="2">
    <source>
        <dbReference type="ARBA" id="ARBA00022475"/>
    </source>
</evidence>
<evidence type="ECO:0000256" key="4">
    <source>
        <dbReference type="ARBA" id="ARBA00022989"/>
    </source>
</evidence>
<evidence type="ECO:0000256" key="5">
    <source>
        <dbReference type="ARBA" id="ARBA00023136"/>
    </source>
</evidence>
<dbReference type="PANTHER" id="PTHR30086">
    <property type="entry name" value="ARGININE EXPORTER PROTEIN ARGO"/>
    <property type="match status" value="1"/>
</dbReference>
<keyword evidence="8" id="KW-1185">Reference proteome</keyword>
<sequence>MEFLFTFIHYIVLGISLAAPIGPMNLEVIKRGLTNGFFQAWFVGLGGLTGDCIILLTIYFGFHSFIQLISVQVLMYIIGIVMLGSLGISSIKSAFSKDPYLFMLEEKKKQGKNAYLTGFIISVANPLSLFFWFGVFGTSLKELMDAYSLLGSLLCSFGIIIGLFLWNINLAFTSHFSKKLMSENFMRCITFLAGICLAGFAVSFVYHLYRLLKKSFLLL</sequence>
<feature type="transmembrane region" description="Helical" evidence="6">
    <location>
        <begin position="74"/>
        <end position="95"/>
    </location>
</feature>
<feature type="transmembrane region" description="Helical" evidence="6">
    <location>
        <begin position="115"/>
        <end position="135"/>
    </location>
</feature>
<dbReference type="PANTHER" id="PTHR30086:SF6">
    <property type="entry name" value="AMINO ACID EFFLUX PROTEIN YCGF-RELATED"/>
    <property type="match status" value="1"/>
</dbReference>
<evidence type="ECO:0000256" key="3">
    <source>
        <dbReference type="ARBA" id="ARBA00022692"/>
    </source>
</evidence>
<gene>
    <name evidence="7" type="ORF">JOC86_002036</name>
</gene>
<reference evidence="7 8" key="1">
    <citation type="submission" date="2021-01" db="EMBL/GenBank/DDBJ databases">
        <title>Genomic Encyclopedia of Type Strains, Phase IV (KMG-IV): sequencing the most valuable type-strain genomes for metagenomic binning, comparative biology and taxonomic classification.</title>
        <authorList>
            <person name="Goeker M."/>
        </authorList>
    </citation>
    <scope>NUCLEOTIDE SEQUENCE [LARGE SCALE GENOMIC DNA]</scope>
    <source>
        <strain evidence="7 8">DSM 24834</strain>
    </source>
</reference>
<evidence type="ECO:0000313" key="8">
    <source>
        <dbReference type="Proteomes" id="UP001646157"/>
    </source>
</evidence>
<comment type="caution">
    <text evidence="7">The sequence shown here is derived from an EMBL/GenBank/DDBJ whole genome shotgun (WGS) entry which is preliminary data.</text>
</comment>
<dbReference type="EMBL" id="JAFBDZ010000002">
    <property type="protein sequence ID" value="MBM7585494.1"/>
    <property type="molecule type" value="Genomic_DNA"/>
</dbReference>
<feature type="transmembrane region" description="Helical" evidence="6">
    <location>
        <begin position="147"/>
        <end position="168"/>
    </location>
</feature>
<feature type="transmembrane region" description="Helical" evidence="6">
    <location>
        <begin position="189"/>
        <end position="209"/>
    </location>
</feature>
<feature type="transmembrane region" description="Helical" evidence="6">
    <location>
        <begin position="6"/>
        <end position="26"/>
    </location>
</feature>
<organism evidence="7 8">
    <name type="scientific">Rossellomorea pakistanensis</name>
    <dbReference type="NCBI Taxonomy" id="992288"/>
    <lineage>
        <taxon>Bacteria</taxon>
        <taxon>Bacillati</taxon>
        <taxon>Bacillota</taxon>
        <taxon>Bacilli</taxon>
        <taxon>Bacillales</taxon>
        <taxon>Bacillaceae</taxon>
        <taxon>Rossellomorea</taxon>
    </lineage>
</organism>
<keyword evidence="4 6" id="KW-1133">Transmembrane helix</keyword>
<evidence type="ECO:0000256" key="6">
    <source>
        <dbReference type="SAM" id="Phobius"/>
    </source>
</evidence>
<evidence type="ECO:0000256" key="1">
    <source>
        <dbReference type="ARBA" id="ARBA00004651"/>
    </source>
</evidence>
<dbReference type="InterPro" id="IPR001123">
    <property type="entry name" value="LeuE-type"/>
</dbReference>
<proteinExistence type="predicted"/>
<feature type="transmembrane region" description="Helical" evidence="6">
    <location>
        <begin position="38"/>
        <end position="62"/>
    </location>
</feature>
<comment type="subcellular location">
    <subcellularLocation>
        <location evidence="1">Cell membrane</location>
        <topology evidence="1">Multi-pass membrane protein</topology>
    </subcellularLocation>
</comment>
<dbReference type="Pfam" id="PF01810">
    <property type="entry name" value="LysE"/>
    <property type="match status" value="1"/>
</dbReference>
<name>A0ABS2NCA3_9BACI</name>
<evidence type="ECO:0000313" key="7">
    <source>
        <dbReference type="EMBL" id="MBM7585494.1"/>
    </source>
</evidence>